<name>A0ABU1IRW6_9BACL</name>
<proteinExistence type="predicted"/>
<gene>
    <name evidence="2" type="ORF">JOE21_002671</name>
</gene>
<dbReference type="RefSeq" id="WP_309866919.1">
    <property type="nucleotide sequence ID" value="NZ_JAVDQG010000005.1"/>
</dbReference>
<keyword evidence="1" id="KW-0812">Transmembrane</keyword>
<protein>
    <submittedName>
        <fullName evidence="2">Ion transporter superfamily protein YfcC</fullName>
    </submittedName>
</protein>
<evidence type="ECO:0000256" key="1">
    <source>
        <dbReference type="SAM" id="Phobius"/>
    </source>
</evidence>
<keyword evidence="1" id="KW-1133">Transmembrane helix</keyword>
<keyword evidence="1" id="KW-0472">Membrane</keyword>
<comment type="caution">
    <text evidence="2">The sequence shown here is derived from an EMBL/GenBank/DDBJ whole genome shotgun (WGS) entry which is preliminary data.</text>
</comment>
<dbReference type="EMBL" id="JAVDQG010000005">
    <property type="protein sequence ID" value="MDR6226664.1"/>
    <property type="molecule type" value="Genomic_DNA"/>
</dbReference>
<accession>A0ABU1IRW6</accession>
<evidence type="ECO:0000313" key="2">
    <source>
        <dbReference type="EMBL" id="MDR6226664.1"/>
    </source>
</evidence>
<dbReference type="Proteomes" id="UP001185012">
    <property type="component" value="Unassembled WGS sequence"/>
</dbReference>
<evidence type="ECO:0000313" key="3">
    <source>
        <dbReference type="Proteomes" id="UP001185012"/>
    </source>
</evidence>
<reference evidence="2 3" key="1">
    <citation type="submission" date="2023-07" db="EMBL/GenBank/DDBJ databases">
        <title>Genomic Encyclopedia of Type Strains, Phase IV (KMG-IV): sequencing the most valuable type-strain genomes for metagenomic binning, comparative biology and taxonomic classification.</title>
        <authorList>
            <person name="Goeker M."/>
        </authorList>
    </citation>
    <scope>NUCLEOTIDE SEQUENCE [LARGE SCALE GENOMIC DNA]</scope>
    <source>
        <strain evidence="2 3">DSM 45903</strain>
    </source>
</reference>
<feature type="transmembrane region" description="Helical" evidence="1">
    <location>
        <begin position="7"/>
        <end position="26"/>
    </location>
</feature>
<sequence>MKRIPHVYAILFALMVLAGILTHVVTPGEFERETVDGRDGFGNRSCPVCFCGDGNVFHPVFA</sequence>
<organism evidence="2 3">
    <name type="scientific">Desmospora profundinema</name>
    <dbReference type="NCBI Taxonomy" id="1571184"/>
    <lineage>
        <taxon>Bacteria</taxon>
        <taxon>Bacillati</taxon>
        <taxon>Bacillota</taxon>
        <taxon>Bacilli</taxon>
        <taxon>Bacillales</taxon>
        <taxon>Thermoactinomycetaceae</taxon>
        <taxon>Desmospora</taxon>
    </lineage>
</organism>
<keyword evidence="3" id="KW-1185">Reference proteome</keyword>